<gene>
    <name evidence="3" type="ORF">DBV05_g5426</name>
</gene>
<keyword evidence="1" id="KW-0677">Repeat</keyword>
<reference evidence="3 4" key="1">
    <citation type="journal article" date="2019" name="Sci. Rep.">
        <title>A multi-omics analysis of the grapevine pathogen Lasiodiplodia theobromae reveals that temperature affects the expression of virulence- and pathogenicity-related genes.</title>
        <authorList>
            <person name="Felix C."/>
            <person name="Meneses R."/>
            <person name="Goncalves M.F.M."/>
            <person name="Tilleman L."/>
            <person name="Duarte A.S."/>
            <person name="Jorrin-Novo J.V."/>
            <person name="Van de Peer Y."/>
            <person name="Deforce D."/>
            <person name="Van Nieuwerburgh F."/>
            <person name="Esteves A.C."/>
            <person name="Alves A."/>
        </authorList>
    </citation>
    <scope>NUCLEOTIDE SEQUENCE [LARGE SCALE GENOMIC DNA]</scope>
    <source>
        <strain evidence="3 4">LA-SOL3</strain>
    </source>
</reference>
<dbReference type="PANTHER" id="PTHR10039:SF16">
    <property type="entry name" value="GPI INOSITOL-DEACYLASE"/>
    <property type="match status" value="1"/>
</dbReference>
<evidence type="ECO:0000313" key="3">
    <source>
        <dbReference type="EMBL" id="KAB2575967.1"/>
    </source>
</evidence>
<proteinExistence type="predicted"/>
<evidence type="ECO:0000259" key="2">
    <source>
        <dbReference type="Pfam" id="PF24883"/>
    </source>
</evidence>
<dbReference type="EMBL" id="VCHE01000028">
    <property type="protein sequence ID" value="KAB2575967.1"/>
    <property type="molecule type" value="Genomic_DNA"/>
</dbReference>
<name>A0A5N5DEC6_9PEZI</name>
<dbReference type="OrthoDB" id="195446at2759"/>
<dbReference type="Gene3D" id="3.40.50.300">
    <property type="entry name" value="P-loop containing nucleotide triphosphate hydrolases"/>
    <property type="match status" value="1"/>
</dbReference>
<dbReference type="SUPFAM" id="SSF52540">
    <property type="entry name" value="P-loop containing nucleoside triphosphate hydrolases"/>
    <property type="match status" value="1"/>
</dbReference>
<evidence type="ECO:0000313" key="4">
    <source>
        <dbReference type="Proteomes" id="UP000325902"/>
    </source>
</evidence>
<dbReference type="InterPro" id="IPR056884">
    <property type="entry name" value="NPHP3-like_N"/>
</dbReference>
<accession>A0A5N5DEC6</accession>
<dbReference type="InterPro" id="IPR027417">
    <property type="entry name" value="P-loop_NTPase"/>
</dbReference>
<dbReference type="Proteomes" id="UP000325902">
    <property type="component" value="Unassembled WGS sequence"/>
</dbReference>
<comment type="caution">
    <text evidence="3">The sequence shown here is derived from an EMBL/GenBank/DDBJ whole genome shotgun (WGS) entry which is preliminary data.</text>
</comment>
<evidence type="ECO:0000256" key="1">
    <source>
        <dbReference type="ARBA" id="ARBA00022737"/>
    </source>
</evidence>
<organism evidence="3 4">
    <name type="scientific">Lasiodiplodia theobromae</name>
    <dbReference type="NCBI Taxonomy" id="45133"/>
    <lineage>
        <taxon>Eukaryota</taxon>
        <taxon>Fungi</taxon>
        <taxon>Dikarya</taxon>
        <taxon>Ascomycota</taxon>
        <taxon>Pezizomycotina</taxon>
        <taxon>Dothideomycetes</taxon>
        <taxon>Dothideomycetes incertae sedis</taxon>
        <taxon>Botryosphaeriales</taxon>
        <taxon>Botryosphaeriaceae</taxon>
        <taxon>Lasiodiplodia</taxon>
    </lineage>
</organism>
<dbReference type="PANTHER" id="PTHR10039">
    <property type="entry name" value="AMELOGENIN"/>
    <property type="match status" value="1"/>
</dbReference>
<protein>
    <recommendedName>
        <fullName evidence="2">Nephrocystin 3-like N-terminal domain-containing protein</fullName>
    </recommendedName>
</protein>
<sequence>MAKGWEEFFSRLTGLLDRLSKHTDRWTMYAKARLKDDERLLILDSLIDVYGDLLRICQEGRRVFLSLNDQKEKEKEKNAVSWRILIHQIWKPFEETFGGIEQELASHVDQLQDAAEAVNLRVTTEIRDKLDQSLEQAEQGKIKQERAAFMNWISSLDFETAHKLLYERRLDGTGDWIFGSREYQRWKDHHGSSLLWCYGNAGTGKSVLVSNVIDKLSQKYELLDNFGIAFAYCKYDDKSTQPLIAILPAIIKQLCYKKAVLPDRIIQLFRDYSGQAKPRTEDLFKDMFQSITEEYDTVYIVIDALDECPRKTKDTLGQRGRIIDFIIDSVRSNPRVKFLVASRYENDIRRAFQNFDRTVELEAKYVRADIKKYVKYVVNKEPDLRKLGKNMKEKIIQTLTTANNAM</sequence>
<dbReference type="AlphaFoldDB" id="A0A5N5DEC6"/>
<dbReference type="Pfam" id="PF24883">
    <property type="entry name" value="NPHP3_N"/>
    <property type="match status" value="1"/>
</dbReference>
<keyword evidence="4" id="KW-1185">Reference proteome</keyword>
<feature type="domain" description="Nephrocystin 3-like N-terminal" evidence="2">
    <location>
        <begin position="172"/>
        <end position="343"/>
    </location>
</feature>